<dbReference type="AlphaFoldDB" id="A0A6A0AKH7"/>
<dbReference type="Proteomes" id="UP000485058">
    <property type="component" value="Unassembled WGS sequence"/>
</dbReference>
<organism evidence="1 2">
    <name type="scientific">Haematococcus lacustris</name>
    <name type="common">Green alga</name>
    <name type="synonym">Haematococcus pluvialis</name>
    <dbReference type="NCBI Taxonomy" id="44745"/>
    <lineage>
        <taxon>Eukaryota</taxon>
        <taxon>Viridiplantae</taxon>
        <taxon>Chlorophyta</taxon>
        <taxon>core chlorophytes</taxon>
        <taxon>Chlorophyceae</taxon>
        <taxon>CS clade</taxon>
        <taxon>Chlamydomonadales</taxon>
        <taxon>Haematococcaceae</taxon>
        <taxon>Haematococcus</taxon>
    </lineage>
</organism>
<evidence type="ECO:0000313" key="1">
    <source>
        <dbReference type="EMBL" id="GFH32783.1"/>
    </source>
</evidence>
<proteinExistence type="predicted"/>
<dbReference type="EMBL" id="BLLF01007128">
    <property type="protein sequence ID" value="GFH32783.1"/>
    <property type="molecule type" value="Genomic_DNA"/>
</dbReference>
<gene>
    <name evidence="1" type="ORF">HaLaN_32063</name>
</gene>
<feature type="non-terminal residue" evidence="1">
    <location>
        <position position="1"/>
    </location>
</feature>
<evidence type="ECO:0000313" key="2">
    <source>
        <dbReference type="Proteomes" id="UP000485058"/>
    </source>
</evidence>
<comment type="caution">
    <text evidence="1">The sequence shown here is derived from an EMBL/GenBank/DDBJ whole genome shotgun (WGS) entry which is preliminary data.</text>
</comment>
<feature type="non-terminal residue" evidence="1">
    <location>
        <position position="55"/>
    </location>
</feature>
<reference evidence="1 2" key="1">
    <citation type="submission" date="2020-02" db="EMBL/GenBank/DDBJ databases">
        <title>Draft genome sequence of Haematococcus lacustris strain NIES-144.</title>
        <authorList>
            <person name="Morimoto D."/>
            <person name="Nakagawa S."/>
            <person name="Yoshida T."/>
            <person name="Sawayama S."/>
        </authorList>
    </citation>
    <scope>NUCLEOTIDE SEQUENCE [LARGE SCALE GENOMIC DNA]</scope>
    <source>
        <strain evidence="1 2">NIES-144</strain>
    </source>
</reference>
<keyword evidence="2" id="KW-1185">Reference proteome</keyword>
<sequence length="55" mass="5505">KAIGSGSLRDCLQTLYTVAWSPNVIGCAPVTSPALDSHSVPGGSAWLAFGGMSGL</sequence>
<accession>A0A6A0AKH7</accession>
<protein>
    <submittedName>
        <fullName evidence="1">Uncharacterized protein</fullName>
    </submittedName>
</protein>
<name>A0A6A0AKH7_HAELA</name>